<dbReference type="PROSITE" id="PS50222">
    <property type="entry name" value="EF_HAND_2"/>
    <property type="match status" value="2"/>
</dbReference>
<name>A0ABQ0CU53_9HYPO</name>
<dbReference type="Proteomes" id="UP001562357">
    <property type="component" value="Unassembled WGS sequence"/>
</dbReference>
<evidence type="ECO:0000256" key="3">
    <source>
        <dbReference type="ARBA" id="ARBA00022679"/>
    </source>
</evidence>
<dbReference type="CDD" id="cd00051">
    <property type="entry name" value="EFh"/>
    <property type="match status" value="1"/>
</dbReference>
<dbReference type="InterPro" id="IPR011992">
    <property type="entry name" value="EF-hand-dom_pair"/>
</dbReference>
<reference evidence="6" key="1">
    <citation type="submission" date="2024-06" db="EMBL/GenBank/DDBJ databases">
        <title>Draft Genome Sequences of Epichloe bromicola Strains Isolated from Elymus ciliaris.</title>
        <authorList>
            <consortium name="Epichloe bromicola genome sequencing consortium"/>
            <person name="Miura A."/>
            <person name="Imano S."/>
            <person name="Ashida A."/>
            <person name="Sato I."/>
            <person name="Chiba S."/>
            <person name="Tanaka A."/>
            <person name="Camagna M."/>
            <person name="Takemoto D."/>
        </authorList>
    </citation>
    <scope>NUCLEOTIDE SEQUENCE [LARGE SCALE GENOMIC DNA]</scope>
    <source>
        <strain evidence="6">DP</strain>
    </source>
</reference>
<organism evidence="5 6">
    <name type="scientific">Epichloe bromicola</name>
    <dbReference type="NCBI Taxonomy" id="79588"/>
    <lineage>
        <taxon>Eukaryota</taxon>
        <taxon>Fungi</taxon>
        <taxon>Dikarya</taxon>
        <taxon>Ascomycota</taxon>
        <taxon>Pezizomycotina</taxon>
        <taxon>Sordariomycetes</taxon>
        <taxon>Hypocreomycetidae</taxon>
        <taxon>Hypocreales</taxon>
        <taxon>Clavicipitaceae</taxon>
        <taxon>Epichloe</taxon>
    </lineage>
</organism>
<dbReference type="InterPro" id="IPR051052">
    <property type="entry name" value="Diverse_substrate_MTase"/>
</dbReference>
<keyword evidence="6" id="KW-1185">Reference proteome</keyword>
<dbReference type="EMBL" id="BAAFGZ010000234">
    <property type="protein sequence ID" value="GAB0136943.1"/>
    <property type="molecule type" value="Genomic_DNA"/>
</dbReference>
<dbReference type="InterPro" id="IPR029063">
    <property type="entry name" value="SAM-dependent_MTases_sf"/>
</dbReference>
<evidence type="ECO:0000259" key="4">
    <source>
        <dbReference type="PROSITE" id="PS50222"/>
    </source>
</evidence>
<keyword evidence="3" id="KW-0808">Transferase</keyword>
<proteinExistence type="inferred from homology"/>
<dbReference type="CDD" id="cd02440">
    <property type="entry name" value="AdoMet_MTases"/>
    <property type="match status" value="1"/>
</dbReference>
<sequence>MSPRFSQVVGIDTSPGMVKQASSTTKDAKVTFRQAGAEDLSFLADKSVDMIVAGQSAHWFDYDKAWPELFRVLKPGGSLAFWGYKDNILIGHEQANEIFHKFCYADGQVEPGLDGMNAYWEQPGRNKLRNLLRDVSPPEKDWRDIRRILYDVTPDCAEVPDPETAWMQKRINLGQLEAYVRTFSAFQGWRDAHPDIKSRAEGGQGDLADILMDRIVGSEPAWIKLGEGWRDGEVDTVWAQANRYPFPGLIDSYILSVRVMSSNQYDSQASTNYKEAFALFDKRGNGRVTSDSLGDLLRACGQNPTLAEIKDLEKTAGSDFDFESFQRILNRPGGFRDPGEPEEYCRGFQVFDKDMTGYIGVGQLKYILTNLGEKMSEEEVDELLKAVDTSSGQVNYTGRFPLALAIH</sequence>
<evidence type="ECO:0000256" key="1">
    <source>
        <dbReference type="ARBA" id="ARBA00008361"/>
    </source>
</evidence>
<comment type="similarity">
    <text evidence="1">Belongs to the methyltransferase superfamily.</text>
</comment>
<accession>A0ABQ0CU53</accession>
<protein>
    <recommendedName>
        <fullName evidence="4">EF-hand domain-containing protein</fullName>
    </recommendedName>
</protein>
<feature type="domain" description="EF-hand" evidence="4">
    <location>
        <begin position="339"/>
        <end position="374"/>
    </location>
</feature>
<evidence type="ECO:0000256" key="2">
    <source>
        <dbReference type="ARBA" id="ARBA00022603"/>
    </source>
</evidence>
<dbReference type="SUPFAM" id="SSF53335">
    <property type="entry name" value="S-adenosyl-L-methionine-dependent methyltransferases"/>
    <property type="match status" value="1"/>
</dbReference>
<dbReference type="SUPFAM" id="SSF47473">
    <property type="entry name" value="EF-hand"/>
    <property type="match status" value="1"/>
</dbReference>
<dbReference type="Gene3D" id="3.40.50.150">
    <property type="entry name" value="Vaccinia Virus protein VP39"/>
    <property type="match status" value="1"/>
</dbReference>
<gene>
    <name evidence="5" type="primary">g5227</name>
    <name evidence="5" type="ORF">EsDP_00005227</name>
</gene>
<dbReference type="Pfam" id="PF13499">
    <property type="entry name" value="EF-hand_7"/>
    <property type="match status" value="1"/>
</dbReference>
<dbReference type="Gene3D" id="1.10.238.10">
    <property type="entry name" value="EF-hand"/>
    <property type="match status" value="2"/>
</dbReference>
<dbReference type="InterPro" id="IPR002048">
    <property type="entry name" value="EF_hand_dom"/>
</dbReference>
<feature type="domain" description="EF-hand" evidence="4">
    <location>
        <begin position="268"/>
        <end position="303"/>
    </location>
</feature>
<keyword evidence="2" id="KW-0489">Methyltransferase</keyword>
<dbReference type="Pfam" id="PF08241">
    <property type="entry name" value="Methyltransf_11"/>
    <property type="match status" value="1"/>
</dbReference>
<dbReference type="PANTHER" id="PTHR44942:SF4">
    <property type="entry name" value="METHYLTRANSFERASE TYPE 11 DOMAIN-CONTAINING PROTEIN"/>
    <property type="match status" value="1"/>
</dbReference>
<evidence type="ECO:0000313" key="5">
    <source>
        <dbReference type="EMBL" id="GAB0136943.1"/>
    </source>
</evidence>
<dbReference type="PANTHER" id="PTHR44942">
    <property type="entry name" value="METHYLTRANSF_11 DOMAIN-CONTAINING PROTEIN"/>
    <property type="match status" value="1"/>
</dbReference>
<comment type="caution">
    <text evidence="5">The sequence shown here is derived from an EMBL/GenBank/DDBJ whole genome shotgun (WGS) entry which is preliminary data.</text>
</comment>
<evidence type="ECO:0000313" key="6">
    <source>
        <dbReference type="Proteomes" id="UP001562357"/>
    </source>
</evidence>
<dbReference type="InterPro" id="IPR013216">
    <property type="entry name" value="Methyltransf_11"/>
</dbReference>